<dbReference type="Gene3D" id="3.10.450.50">
    <property type="match status" value="1"/>
</dbReference>
<keyword evidence="3" id="KW-1185">Reference proteome</keyword>
<proteinExistence type="predicted"/>
<name>A0ABP9HWV8_9ACTN</name>
<dbReference type="SUPFAM" id="SSF54427">
    <property type="entry name" value="NTF2-like"/>
    <property type="match status" value="1"/>
</dbReference>
<feature type="domain" description="SnoaL-like" evidence="1">
    <location>
        <begin position="11"/>
        <end position="135"/>
    </location>
</feature>
<evidence type="ECO:0000313" key="2">
    <source>
        <dbReference type="EMBL" id="GAA4980946.1"/>
    </source>
</evidence>
<comment type="caution">
    <text evidence="2">The sequence shown here is derived from an EMBL/GenBank/DDBJ whole genome shotgun (WGS) entry which is preliminary data.</text>
</comment>
<dbReference type="Pfam" id="PF13577">
    <property type="entry name" value="SnoaL_4"/>
    <property type="match status" value="1"/>
</dbReference>
<gene>
    <name evidence="2" type="ORF">GCM10023225_21250</name>
</gene>
<protein>
    <recommendedName>
        <fullName evidence="1">SnoaL-like domain-containing protein</fullName>
    </recommendedName>
</protein>
<dbReference type="EMBL" id="BAABIL010000312">
    <property type="protein sequence ID" value="GAA4980946.1"/>
    <property type="molecule type" value="Genomic_DNA"/>
</dbReference>
<dbReference type="InterPro" id="IPR037401">
    <property type="entry name" value="SnoaL-like"/>
</dbReference>
<accession>A0ABP9HWV8</accession>
<dbReference type="Proteomes" id="UP001501195">
    <property type="component" value="Unassembled WGS sequence"/>
</dbReference>
<dbReference type="InterPro" id="IPR032710">
    <property type="entry name" value="NTF2-like_dom_sf"/>
</dbReference>
<sequence>MSTATGTRLQQVLDTGELTALVHRLGACLDEGRFDDLPDLLTEDATARTPGGTARGRDAVVAQARHNHGPDQRFQHVITDVLTAVSGDRARIRANVVLHVAPADPPAGPPPAPVSSMGGLYGFDAARTTDGWRLAGVEVTPLWRADARTARRVG</sequence>
<reference evidence="3" key="1">
    <citation type="journal article" date="2019" name="Int. J. Syst. Evol. Microbiol.">
        <title>The Global Catalogue of Microorganisms (GCM) 10K type strain sequencing project: providing services to taxonomists for standard genome sequencing and annotation.</title>
        <authorList>
            <consortium name="The Broad Institute Genomics Platform"/>
            <consortium name="The Broad Institute Genome Sequencing Center for Infectious Disease"/>
            <person name="Wu L."/>
            <person name="Ma J."/>
        </authorList>
    </citation>
    <scope>NUCLEOTIDE SEQUENCE [LARGE SCALE GENOMIC DNA]</scope>
    <source>
        <strain evidence="3">JCM 18126</strain>
    </source>
</reference>
<evidence type="ECO:0000313" key="3">
    <source>
        <dbReference type="Proteomes" id="UP001501195"/>
    </source>
</evidence>
<dbReference type="RefSeq" id="WP_345712509.1">
    <property type="nucleotide sequence ID" value="NZ_BAABIL010000312.1"/>
</dbReference>
<organism evidence="2 3">
    <name type="scientific">Kineococcus glutinatus</name>
    <dbReference type="NCBI Taxonomy" id="1070872"/>
    <lineage>
        <taxon>Bacteria</taxon>
        <taxon>Bacillati</taxon>
        <taxon>Actinomycetota</taxon>
        <taxon>Actinomycetes</taxon>
        <taxon>Kineosporiales</taxon>
        <taxon>Kineosporiaceae</taxon>
        <taxon>Kineococcus</taxon>
    </lineage>
</organism>
<evidence type="ECO:0000259" key="1">
    <source>
        <dbReference type="Pfam" id="PF13577"/>
    </source>
</evidence>